<dbReference type="AlphaFoldDB" id="A0A3P7NLD7"/>
<sequence>MDYQQLLKELFYGDVTVGARCQGGQMRRYKDTLEDCLKRLQINTATWEELAQDRSTWRRTAKTGAAIHEASPIAAAKAKLTACKPNNQRTHTATAQALPTCLRCQRIFSARIGLVV</sequence>
<dbReference type="OrthoDB" id="6154480at2759"/>
<protein>
    <submittedName>
        <fullName evidence="1">Uncharacterized protein</fullName>
    </submittedName>
</protein>
<proteinExistence type="predicted"/>
<evidence type="ECO:0000313" key="1">
    <source>
        <dbReference type="EMBL" id="VDN43734.1"/>
    </source>
</evidence>
<dbReference type="EMBL" id="UYRU01108945">
    <property type="protein sequence ID" value="VDN43734.1"/>
    <property type="molecule type" value="Genomic_DNA"/>
</dbReference>
<gene>
    <name evidence="1" type="ORF">DILT_LOCUS19169</name>
</gene>
<reference evidence="1 2" key="1">
    <citation type="submission" date="2018-11" db="EMBL/GenBank/DDBJ databases">
        <authorList>
            <consortium name="Pathogen Informatics"/>
        </authorList>
    </citation>
    <scope>NUCLEOTIDE SEQUENCE [LARGE SCALE GENOMIC DNA]</scope>
</reference>
<name>A0A3P7NLD7_DIBLA</name>
<evidence type="ECO:0000313" key="2">
    <source>
        <dbReference type="Proteomes" id="UP000281553"/>
    </source>
</evidence>
<accession>A0A3P7NLD7</accession>
<dbReference type="Proteomes" id="UP000281553">
    <property type="component" value="Unassembled WGS sequence"/>
</dbReference>
<keyword evidence="2" id="KW-1185">Reference proteome</keyword>
<organism evidence="1 2">
    <name type="scientific">Dibothriocephalus latus</name>
    <name type="common">Fish tapeworm</name>
    <name type="synonym">Diphyllobothrium latum</name>
    <dbReference type="NCBI Taxonomy" id="60516"/>
    <lineage>
        <taxon>Eukaryota</taxon>
        <taxon>Metazoa</taxon>
        <taxon>Spiralia</taxon>
        <taxon>Lophotrochozoa</taxon>
        <taxon>Platyhelminthes</taxon>
        <taxon>Cestoda</taxon>
        <taxon>Eucestoda</taxon>
        <taxon>Diphyllobothriidea</taxon>
        <taxon>Diphyllobothriidae</taxon>
        <taxon>Dibothriocephalus</taxon>
    </lineage>
</organism>